<dbReference type="InterPro" id="IPR023214">
    <property type="entry name" value="HAD_sf"/>
</dbReference>
<dbReference type="InterPro" id="IPR036412">
    <property type="entry name" value="HAD-like_sf"/>
</dbReference>
<dbReference type="NCBIfam" id="TIGR01509">
    <property type="entry name" value="HAD-SF-IA-v3"/>
    <property type="match status" value="1"/>
</dbReference>
<keyword evidence="2 4" id="KW-0378">Hydrolase</keyword>
<name>A0A1I6HBJ3_9GAMM</name>
<reference evidence="5" key="1">
    <citation type="submission" date="2016-10" db="EMBL/GenBank/DDBJ databases">
        <authorList>
            <person name="Varghese N."/>
            <person name="Submissions S."/>
        </authorList>
    </citation>
    <scope>NUCLEOTIDE SEQUENCE [LARGE SCALE GENOMIC DNA]</scope>
    <source>
        <strain evidence="5">CGMCC 1.7285</strain>
    </source>
</reference>
<evidence type="ECO:0000256" key="3">
    <source>
        <dbReference type="ARBA" id="ARBA00022842"/>
    </source>
</evidence>
<keyword evidence="3" id="KW-0460">Magnesium</keyword>
<dbReference type="PANTHER" id="PTHR46470">
    <property type="entry name" value="N-ACYLNEURAMINATE-9-PHOSPHATASE"/>
    <property type="match status" value="1"/>
</dbReference>
<dbReference type="InterPro" id="IPR051400">
    <property type="entry name" value="HAD-like_hydrolase"/>
</dbReference>
<sequence>MQFYRRLYPVKAISFDLDDTLYNNVPVMQRAEQAVRDFLANEFPQTAPWQASDWLQHRMQIMRAQPDLSSNMTQLRRVALAEGLRQFAVTEDEINAGVDAAFAHFMAHRNAVEISPEVHAALAQLAQYYPLFALSNGNVNVAEIGLSDYFTGVYQPSDVLRGKPFADMFLAAQQQLPEIAPRHWLHVGDSPSADVLGAHRVGWQSAWFTGGLGKYEHLQVLPTLAYNDLQQLTDQLLRAPK</sequence>
<dbReference type="SFLD" id="SFLDG01129">
    <property type="entry name" value="C1.5:_HAD__Beta-PGM__Phosphata"/>
    <property type="match status" value="1"/>
</dbReference>
<dbReference type="SUPFAM" id="SSF56784">
    <property type="entry name" value="HAD-like"/>
    <property type="match status" value="1"/>
</dbReference>
<dbReference type="GO" id="GO:0016787">
    <property type="term" value="F:hydrolase activity"/>
    <property type="evidence" value="ECO:0007669"/>
    <property type="project" value="UniProtKB-KW"/>
</dbReference>
<dbReference type="EMBL" id="FOYU01000002">
    <property type="protein sequence ID" value="SFR51754.1"/>
    <property type="molecule type" value="Genomic_DNA"/>
</dbReference>
<dbReference type="InterPro" id="IPR006439">
    <property type="entry name" value="HAD-SF_hydro_IA"/>
</dbReference>
<protein>
    <submittedName>
        <fullName evidence="4">Putative hydrolase of the HAD superfamily</fullName>
    </submittedName>
</protein>
<gene>
    <name evidence="4" type="ORF">SAMN04488070_1701</name>
</gene>
<dbReference type="GO" id="GO:0009231">
    <property type="term" value="P:riboflavin biosynthetic process"/>
    <property type="evidence" value="ECO:0007669"/>
    <property type="project" value="TreeGrafter"/>
</dbReference>
<dbReference type="Gene3D" id="3.40.50.1000">
    <property type="entry name" value="HAD superfamily/HAD-like"/>
    <property type="match status" value="1"/>
</dbReference>
<dbReference type="PANTHER" id="PTHR46470:SF4">
    <property type="entry name" value="5-AMINO-6-(5-PHOSPHO-D-RIBITYLAMINO)URACIL PHOSPHATASE YIGB"/>
    <property type="match status" value="1"/>
</dbReference>
<dbReference type="RefSeq" id="WP_092857547.1">
    <property type="nucleotide sequence ID" value="NZ_FOYU01000002.1"/>
</dbReference>
<dbReference type="SFLD" id="SFLDS00003">
    <property type="entry name" value="Haloacid_Dehalogenase"/>
    <property type="match status" value="1"/>
</dbReference>
<accession>A0A1I6HBJ3</accession>
<dbReference type="Proteomes" id="UP000199424">
    <property type="component" value="Unassembled WGS sequence"/>
</dbReference>
<evidence type="ECO:0000256" key="1">
    <source>
        <dbReference type="ARBA" id="ARBA00001946"/>
    </source>
</evidence>
<comment type="cofactor">
    <cofactor evidence="1">
        <name>Mg(2+)</name>
        <dbReference type="ChEBI" id="CHEBI:18420"/>
    </cofactor>
</comment>
<evidence type="ECO:0000313" key="4">
    <source>
        <dbReference type="EMBL" id="SFR51754.1"/>
    </source>
</evidence>
<organism evidence="4 5">
    <name type="scientific">Pseudidiomarina maritima</name>
    <dbReference type="NCBI Taxonomy" id="519453"/>
    <lineage>
        <taxon>Bacteria</taxon>
        <taxon>Pseudomonadati</taxon>
        <taxon>Pseudomonadota</taxon>
        <taxon>Gammaproteobacteria</taxon>
        <taxon>Alteromonadales</taxon>
        <taxon>Idiomarinaceae</taxon>
        <taxon>Pseudidiomarina</taxon>
    </lineage>
</organism>
<proteinExistence type="predicted"/>
<evidence type="ECO:0000313" key="5">
    <source>
        <dbReference type="Proteomes" id="UP000199424"/>
    </source>
</evidence>
<keyword evidence="5" id="KW-1185">Reference proteome</keyword>
<evidence type="ECO:0000256" key="2">
    <source>
        <dbReference type="ARBA" id="ARBA00022801"/>
    </source>
</evidence>
<dbReference type="Gene3D" id="1.20.120.1600">
    <property type="match status" value="1"/>
</dbReference>
<dbReference type="Pfam" id="PF00702">
    <property type="entry name" value="Hydrolase"/>
    <property type="match status" value="1"/>
</dbReference>
<dbReference type="NCBIfam" id="TIGR01549">
    <property type="entry name" value="HAD-SF-IA-v1"/>
    <property type="match status" value="1"/>
</dbReference>
<dbReference type="AlphaFoldDB" id="A0A1I6HBJ3"/>